<dbReference type="GeneID" id="26643698"/>
<dbReference type="Proteomes" id="UP000008388">
    <property type="component" value="Segment"/>
</dbReference>
<keyword evidence="2" id="KW-1185">Reference proteome</keyword>
<organismHost>
    <name type="scientific">Pseudomonas aeruginosa</name>
    <dbReference type="NCBI Taxonomy" id="287"/>
</organismHost>
<name>F8SK43_BPPA3</name>
<sequence>MLKRILIDLDALLDTRLGTIQRICPEAAVDLVKTRDYWTRENDFWDVLTKGRITNEQFAEAYAERGGQNTADTLNASVMTGIMPFLMRVLAEDNVNRMDNMGNPLDEVCVCVNIHPYDLDGEYKEQLVEIIKELYGQSTTVEIVKHSMEELSPFFMDALFAMYITYDFIPWVKYHAEELGKVKMNCFNFIGPKIFEHDVSNINVEAKKYTLWRFRMEKLIHMDFEFIDAMYFSMFRA</sequence>
<evidence type="ECO:0000313" key="1">
    <source>
        <dbReference type="EMBL" id="AEH03593.1"/>
    </source>
</evidence>
<reference evidence="1 2" key="1">
    <citation type="journal article" date="2011" name="Microbiology">
        <title>The Pseudomonas aeruginosa generalized transducing phage phiPA3 is a new member of the phiKZ-like group of 'jumbo' phages, and infects model laboratory strains and clinical isolates from cystic fibrosis patients.</title>
        <authorList>
            <person name="Monson R."/>
            <person name="Foulds I."/>
            <person name="Foweraker J."/>
            <person name="Welch M."/>
            <person name="Salmond G.P."/>
        </authorList>
    </citation>
    <scope>NUCLEOTIDE SEQUENCE [LARGE SCALE GENOMIC DNA]</scope>
</reference>
<dbReference type="KEGG" id="vg:26643698"/>
<dbReference type="OrthoDB" id="18501at10239"/>
<dbReference type="RefSeq" id="YP_009217249.1">
    <property type="nucleotide sequence ID" value="NC_028999.1"/>
</dbReference>
<gene>
    <name evidence="1" type="primary">170</name>
</gene>
<dbReference type="EMBL" id="HQ630627">
    <property type="protein sequence ID" value="AEH03593.1"/>
    <property type="molecule type" value="Genomic_DNA"/>
</dbReference>
<evidence type="ECO:0000313" key="2">
    <source>
        <dbReference type="Proteomes" id="UP000008388"/>
    </source>
</evidence>
<organism evidence="1 2">
    <name type="scientific">Pseudomonas phage PhiPA3</name>
    <name type="common">Pseudomonas aeruginosa phage PhiPA3</name>
    <dbReference type="NCBI Taxonomy" id="998086"/>
    <lineage>
        <taxon>Viruses</taxon>
        <taxon>Duplodnaviria</taxon>
        <taxon>Heunggongvirae</taxon>
        <taxon>Uroviricota</taxon>
        <taxon>Caudoviricetes</taxon>
        <taxon>Chimalliviridae</taxon>
        <taxon>Miltoncavirus</taxon>
        <taxon>Miltoncavirus PhiPA3</taxon>
    </lineage>
</organism>
<proteinExistence type="predicted"/>
<protein>
    <submittedName>
        <fullName evidence="1">Uncharacterized protein 170</fullName>
    </submittedName>
</protein>
<accession>F8SK43</accession>